<accession>A0AAV7SHH4</accession>
<protein>
    <submittedName>
        <fullName evidence="1">Uncharacterized protein</fullName>
    </submittedName>
</protein>
<organism evidence="1 2">
    <name type="scientific">Pleurodeles waltl</name>
    <name type="common">Iberian ribbed newt</name>
    <dbReference type="NCBI Taxonomy" id="8319"/>
    <lineage>
        <taxon>Eukaryota</taxon>
        <taxon>Metazoa</taxon>
        <taxon>Chordata</taxon>
        <taxon>Craniata</taxon>
        <taxon>Vertebrata</taxon>
        <taxon>Euteleostomi</taxon>
        <taxon>Amphibia</taxon>
        <taxon>Batrachia</taxon>
        <taxon>Caudata</taxon>
        <taxon>Salamandroidea</taxon>
        <taxon>Salamandridae</taxon>
        <taxon>Pleurodelinae</taxon>
        <taxon>Pleurodeles</taxon>
    </lineage>
</organism>
<proteinExistence type="predicted"/>
<keyword evidence="2" id="KW-1185">Reference proteome</keyword>
<evidence type="ECO:0000313" key="1">
    <source>
        <dbReference type="EMBL" id="KAJ1163533.1"/>
    </source>
</evidence>
<sequence length="104" mass="11482">MVRKQWHGFIGTFITPSYTELQVKVESSWESQAYSDGLYHQTSYHGTGQVRTEVELRVGSPASLSSLDSVEQQDKTPLGLDEEQLRAALGGGPRVTLQTAEDVL</sequence>
<dbReference type="AlphaFoldDB" id="A0AAV7SHH4"/>
<gene>
    <name evidence="1" type="ORF">NDU88_003991</name>
</gene>
<comment type="caution">
    <text evidence="1">The sequence shown here is derived from an EMBL/GenBank/DDBJ whole genome shotgun (WGS) entry which is preliminary data.</text>
</comment>
<evidence type="ECO:0000313" key="2">
    <source>
        <dbReference type="Proteomes" id="UP001066276"/>
    </source>
</evidence>
<reference evidence="1" key="1">
    <citation type="journal article" date="2022" name="bioRxiv">
        <title>Sequencing and chromosome-scale assembly of the giantPleurodeles waltlgenome.</title>
        <authorList>
            <person name="Brown T."/>
            <person name="Elewa A."/>
            <person name="Iarovenko S."/>
            <person name="Subramanian E."/>
            <person name="Araus A.J."/>
            <person name="Petzold A."/>
            <person name="Susuki M."/>
            <person name="Suzuki K.-i.T."/>
            <person name="Hayashi T."/>
            <person name="Toyoda A."/>
            <person name="Oliveira C."/>
            <person name="Osipova E."/>
            <person name="Leigh N.D."/>
            <person name="Simon A."/>
            <person name="Yun M.H."/>
        </authorList>
    </citation>
    <scope>NUCLEOTIDE SEQUENCE</scope>
    <source>
        <strain evidence="1">20211129_DDA</strain>
        <tissue evidence="1">Liver</tissue>
    </source>
</reference>
<name>A0AAV7SHH4_PLEWA</name>
<dbReference type="EMBL" id="JANPWB010000008">
    <property type="protein sequence ID" value="KAJ1163533.1"/>
    <property type="molecule type" value="Genomic_DNA"/>
</dbReference>
<dbReference type="Proteomes" id="UP001066276">
    <property type="component" value="Chromosome 4_2"/>
</dbReference>